<feature type="chain" id="PRO_5012091196" description="Protein HTATIP2" evidence="3">
    <location>
        <begin position="16"/>
        <end position="224"/>
    </location>
</feature>
<dbReference type="GO" id="GO:0051170">
    <property type="term" value="P:import into nucleus"/>
    <property type="evidence" value="ECO:0007669"/>
    <property type="project" value="TreeGrafter"/>
</dbReference>
<dbReference type="Proteomes" id="UP000095287">
    <property type="component" value="Unplaced"/>
</dbReference>
<dbReference type="GO" id="GO:0003824">
    <property type="term" value="F:catalytic activity"/>
    <property type="evidence" value="ECO:0007669"/>
    <property type="project" value="UniProtKB-ARBA"/>
</dbReference>
<dbReference type="Gene3D" id="3.40.50.720">
    <property type="entry name" value="NAD(P)-binding Rossmann-like Domain"/>
    <property type="match status" value="1"/>
</dbReference>
<evidence type="ECO:0000256" key="1">
    <source>
        <dbReference type="ARBA" id="ARBA00093483"/>
    </source>
</evidence>
<dbReference type="Pfam" id="PF13460">
    <property type="entry name" value="NAD_binding_10"/>
    <property type="match status" value="1"/>
</dbReference>
<dbReference type="SUPFAM" id="SSF51735">
    <property type="entry name" value="NAD(P)-binding Rossmann-fold domains"/>
    <property type="match status" value="1"/>
</dbReference>
<comment type="subunit">
    <text evidence="1">Monomer. Forms homodimers during oxidative stress. Interacts (via N-terminus) with elongation factor EEF1A1 (via middle-region); the interaction is direct and competes with EEF1A1 binding to guanyl-nucleotide exchange factor EEF1B2, thereby inhibiting GDP for GTP exchange and reactivation of EEF1A1. Interacts with nuclear transport receptors XPO4, IPO5/RANBP5, IPO7, IPO9 and KPNB1 as well as GCN1L1/GCN1 and LRPPRC probably through their HEAT repeats. Binds NCOA5/CIA.</text>
</comment>
<dbReference type="InterPro" id="IPR036291">
    <property type="entry name" value="NAD(P)-bd_dom_sf"/>
</dbReference>
<accession>A0A1I7Z9H4</accession>
<sequence>MSLSVLLFGATGAVGSQLLKHLNANEAIGKIIFVSRRDVALDEAFINKVKVQVVDFDNLEASKEAVAGCDGAFCALGTTRAKSGADGFYKVDHDYVVNAAKLSKDIGCKSFCLISSQGADENSRFLYLKTKGQAEKETIALNFERCIVARPAFLRNRGNDFRWGEKIVDVLLTPVRLVMPTKFSVDVSQVAKAAIFKMLSEESGTQILENDDLHRLANEYDAKH</sequence>
<organism evidence="5 6">
    <name type="scientific">Steinernema glaseri</name>
    <dbReference type="NCBI Taxonomy" id="37863"/>
    <lineage>
        <taxon>Eukaryota</taxon>
        <taxon>Metazoa</taxon>
        <taxon>Ecdysozoa</taxon>
        <taxon>Nematoda</taxon>
        <taxon>Chromadorea</taxon>
        <taxon>Rhabditida</taxon>
        <taxon>Tylenchina</taxon>
        <taxon>Panagrolaimomorpha</taxon>
        <taxon>Strongyloidoidea</taxon>
        <taxon>Steinernematidae</taxon>
        <taxon>Steinernema</taxon>
    </lineage>
</organism>
<dbReference type="PANTHER" id="PTHR14097:SF7">
    <property type="entry name" value="OXIDOREDUCTASE HTATIP2"/>
    <property type="match status" value="1"/>
</dbReference>
<reference evidence="6" key="1">
    <citation type="submission" date="2016-11" db="UniProtKB">
        <authorList>
            <consortium name="WormBaseParasite"/>
        </authorList>
    </citation>
    <scope>IDENTIFICATION</scope>
</reference>
<keyword evidence="5" id="KW-1185">Reference proteome</keyword>
<feature type="domain" description="NAD(P)-binding" evidence="4">
    <location>
        <begin position="9"/>
        <end position="156"/>
    </location>
</feature>
<dbReference type="PANTHER" id="PTHR14097">
    <property type="entry name" value="OXIDOREDUCTASE HTATIP2"/>
    <property type="match status" value="1"/>
</dbReference>
<dbReference type="InterPro" id="IPR016040">
    <property type="entry name" value="NAD(P)-bd_dom"/>
</dbReference>
<dbReference type="GO" id="GO:0005737">
    <property type="term" value="C:cytoplasm"/>
    <property type="evidence" value="ECO:0007669"/>
    <property type="project" value="TreeGrafter"/>
</dbReference>
<evidence type="ECO:0000313" key="5">
    <source>
        <dbReference type="Proteomes" id="UP000095287"/>
    </source>
</evidence>
<evidence type="ECO:0000256" key="3">
    <source>
        <dbReference type="SAM" id="SignalP"/>
    </source>
</evidence>
<evidence type="ECO:0000313" key="6">
    <source>
        <dbReference type="WBParaSite" id="L893_g24208.t1"/>
    </source>
</evidence>
<evidence type="ECO:0000259" key="4">
    <source>
        <dbReference type="Pfam" id="PF13460"/>
    </source>
</evidence>
<name>A0A1I7Z9H4_9BILA</name>
<dbReference type="WBParaSite" id="L893_g24208.t1">
    <property type="protein sequence ID" value="L893_g24208.t1"/>
    <property type="gene ID" value="L893_g24208"/>
</dbReference>
<protein>
    <recommendedName>
        <fullName evidence="2">Protein HTATIP2</fullName>
    </recommendedName>
</protein>
<feature type="signal peptide" evidence="3">
    <location>
        <begin position="1"/>
        <end position="15"/>
    </location>
</feature>
<proteinExistence type="predicted"/>
<keyword evidence="3" id="KW-0732">Signal</keyword>
<evidence type="ECO:0000256" key="2">
    <source>
        <dbReference type="ARBA" id="ARBA00093604"/>
    </source>
</evidence>
<dbReference type="AlphaFoldDB" id="A0A1I7Z9H4"/>